<keyword evidence="3" id="KW-1185">Reference proteome</keyword>
<protein>
    <submittedName>
        <fullName evidence="2">Uncharacterized protein</fullName>
    </submittedName>
</protein>
<proteinExistence type="predicted"/>
<evidence type="ECO:0000313" key="3">
    <source>
        <dbReference type="Proteomes" id="UP000245076"/>
    </source>
</evidence>
<keyword evidence="1" id="KW-0472">Membrane</keyword>
<dbReference type="EMBL" id="BFAY01000008">
    <property type="protein sequence ID" value="GBF38514.1"/>
    <property type="molecule type" value="Genomic_DNA"/>
</dbReference>
<keyword evidence="1" id="KW-1133">Transmembrane helix</keyword>
<reference evidence="2 3" key="1">
    <citation type="submission" date="2018-02" db="EMBL/GenBank/DDBJ databases">
        <title>Novel Leptospira species isolated from soil and water in Japan.</title>
        <authorList>
            <person name="Nakao R."/>
            <person name="Masuzawa T."/>
        </authorList>
    </citation>
    <scope>NUCLEOTIDE SEQUENCE [LARGE SCALE GENOMIC DNA]</scope>
    <source>
        <strain evidence="2 3">E8</strain>
    </source>
</reference>
<organism evidence="2 3">
    <name type="scientific">Leptospira johnsonii</name>
    <dbReference type="NCBI Taxonomy" id="1917820"/>
    <lineage>
        <taxon>Bacteria</taxon>
        <taxon>Pseudomonadati</taxon>
        <taxon>Spirochaetota</taxon>
        <taxon>Spirochaetia</taxon>
        <taxon>Leptospirales</taxon>
        <taxon>Leptospiraceae</taxon>
        <taxon>Leptospira</taxon>
    </lineage>
</organism>
<evidence type="ECO:0000313" key="2">
    <source>
        <dbReference type="EMBL" id="GBF38514.1"/>
    </source>
</evidence>
<keyword evidence="1" id="KW-0812">Transmembrane</keyword>
<dbReference type="AlphaFoldDB" id="A0A2P2D1I4"/>
<dbReference type="Proteomes" id="UP000245076">
    <property type="component" value="Unassembled WGS sequence"/>
</dbReference>
<sequence length="95" mass="10365">MAPVEKAITELEYSVSISEAGISLKNNFRILLGPYSEISADLPIASEFPGLGRFDFLGGMILFSICLAKLILYLYIHEQEVISSVDRLQVPGTGS</sequence>
<evidence type="ECO:0000256" key="1">
    <source>
        <dbReference type="SAM" id="Phobius"/>
    </source>
</evidence>
<gene>
    <name evidence="2" type="ORF">LPTSP1_15070</name>
</gene>
<comment type="caution">
    <text evidence="2">The sequence shown here is derived from an EMBL/GenBank/DDBJ whole genome shotgun (WGS) entry which is preliminary data.</text>
</comment>
<feature type="transmembrane region" description="Helical" evidence="1">
    <location>
        <begin position="56"/>
        <end position="76"/>
    </location>
</feature>
<accession>A0A2P2D1I4</accession>
<name>A0A2P2D1I4_9LEPT</name>